<organism evidence="2 3">
    <name type="scientific">Ancrocorticia populi</name>
    <dbReference type="NCBI Taxonomy" id="2175228"/>
    <lineage>
        <taxon>Bacteria</taxon>
        <taxon>Bacillati</taxon>
        <taxon>Actinomycetota</taxon>
        <taxon>Actinomycetes</taxon>
        <taxon>Actinomycetales</taxon>
        <taxon>Actinomycetaceae</taxon>
        <taxon>Ancrocorticia</taxon>
    </lineage>
</organism>
<dbReference type="GO" id="GO:0003700">
    <property type="term" value="F:DNA-binding transcription factor activity"/>
    <property type="evidence" value="ECO:0007669"/>
    <property type="project" value="InterPro"/>
</dbReference>
<sequence>MDMENGVTTLDTELLVFGSVFAVANRLQRVLDAAMPEVTAKQWWLLATLSQFDEPPTLSELSKAADTSHQNTRQILDKLARKGFVTLVPDGADRRVSRVATTEKLDEWGRATEGQARDFMAQLYAGFTRKELIALGNGLMRLHDTLGHMTKEKE</sequence>
<dbReference type="SMART" id="SM00347">
    <property type="entry name" value="HTH_MARR"/>
    <property type="match status" value="1"/>
</dbReference>
<name>A0A2V1K1R0_9ACTO</name>
<dbReference type="Proteomes" id="UP000245283">
    <property type="component" value="Unassembled WGS sequence"/>
</dbReference>
<dbReference type="PROSITE" id="PS50995">
    <property type="entry name" value="HTH_MARR_2"/>
    <property type="match status" value="1"/>
</dbReference>
<protein>
    <recommendedName>
        <fullName evidence="1">HTH marR-type domain-containing protein</fullName>
    </recommendedName>
</protein>
<dbReference type="InterPro" id="IPR039422">
    <property type="entry name" value="MarR/SlyA-like"/>
</dbReference>
<dbReference type="InterPro" id="IPR036388">
    <property type="entry name" value="WH-like_DNA-bd_sf"/>
</dbReference>
<dbReference type="EMBL" id="QETB01000006">
    <property type="protein sequence ID" value="PWF24470.1"/>
    <property type="molecule type" value="Genomic_DNA"/>
</dbReference>
<evidence type="ECO:0000259" key="1">
    <source>
        <dbReference type="PROSITE" id="PS50995"/>
    </source>
</evidence>
<dbReference type="AlphaFoldDB" id="A0A2V1K1R0"/>
<dbReference type="PANTHER" id="PTHR33164">
    <property type="entry name" value="TRANSCRIPTIONAL REGULATOR, MARR FAMILY"/>
    <property type="match status" value="1"/>
</dbReference>
<proteinExistence type="predicted"/>
<comment type="caution">
    <text evidence="2">The sequence shown here is derived from an EMBL/GenBank/DDBJ whole genome shotgun (WGS) entry which is preliminary data.</text>
</comment>
<reference evidence="3" key="1">
    <citation type="submission" date="2018-05" db="EMBL/GenBank/DDBJ databases">
        <authorList>
            <person name="Li Y."/>
        </authorList>
    </citation>
    <scope>NUCLEOTIDE SEQUENCE [LARGE SCALE GENOMIC DNA]</scope>
    <source>
        <strain evidence="3">sk1b4</strain>
    </source>
</reference>
<dbReference type="Gene3D" id="1.10.10.10">
    <property type="entry name" value="Winged helix-like DNA-binding domain superfamily/Winged helix DNA-binding domain"/>
    <property type="match status" value="1"/>
</dbReference>
<dbReference type="InterPro" id="IPR036390">
    <property type="entry name" value="WH_DNA-bd_sf"/>
</dbReference>
<evidence type="ECO:0000313" key="2">
    <source>
        <dbReference type="EMBL" id="PWF24470.1"/>
    </source>
</evidence>
<feature type="domain" description="HTH marR-type" evidence="1">
    <location>
        <begin position="1"/>
        <end position="144"/>
    </location>
</feature>
<dbReference type="InterPro" id="IPR000835">
    <property type="entry name" value="HTH_MarR-typ"/>
</dbReference>
<dbReference type="Pfam" id="PF12802">
    <property type="entry name" value="MarR_2"/>
    <property type="match status" value="1"/>
</dbReference>
<gene>
    <name evidence="2" type="ORF">DD236_10535</name>
</gene>
<accession>A0A2V1K1R0</accession>
<evidence type="ECO:0000313" key="3">
    <source>
        <dbReference type="Proteomes" id="UP000245283"/>
    </source>
</evidence>
<dbReference type="SUPFAM" id="SSF46785">
    <property type="entry name" value="Winged helix' DNA-binding domain"/>
    <property type="match status" value="1"/>
</dbReference>
<keyword evidence="3" id="KW-1185">Reference proteome</keyword>
<dbReference type="GO" id="GO:0006950">
    <property type="term" value="P:response to stress"/>
    <property type="evidence" value="ECO:0007669"/>
    <property type="project" value="TreeGrafter"/>
</dbReference>
<dbReference type="PANTHER" id="PTHR33164:SF58">
    <property type="entry name" value="DNA-BINDING TRANSCRIPTIONAL REPRESSOR SCOC"/>
    <property type="match status" value="1"/>
</dbReference>